<feature type="domain" description="FAD-binding" evidence="6">
    <location>
        <begin position="9"/>
        <end position="341"/>
    </location>
</feature>
<dbReference type="EMBL" id="RAQK01000002">
    <property type="protein sequence ID" value="RKE93991.1"/>
    <property type="molecule type" value="Genomic_DNA"/>
</dbReference>
<dbReference type="SUPFAM" id="SSF54373">
    <property type="entry name" value="FAD-linked reductases, C-terminal domain"/>
    <property type="match status" value="1"/>
</dbReference>
<keyword evidence="5" id="KW-0503">Monooxygenase</keyword>
<proteinExistence type="predicted"/>
<keyword evidence="2" id="KW-0285">Flavoprotein</keyword>
<dbReference type="GO" id="GO:0071949">
    <property type="term" value="F:FAD binding"/>
    <property type="evidence" value="ECO:0007669"/>
    <property type="project" value="InterPro"/>
</dbReference>
<dbReference type="Gene3D" id="3.50.50.60">
    <property type="entry name" value="FAD/NAD(P)-binding domain"/>
    <property type="match status" value="1"/>
</dbReference>
<name>A0A420DIE4_9RHOB</name>
<dbReference type="PRINTS" id="PR00420">
    <property type="entry name" value="RNGMNOXGNASE"/>
</dbReference>
<dbReference type="PANTHER" id="PTHR13789:SF318">
    <property type="entry name" value="GERANYLGERANYL DIPHOSPHATE REDUCTASE"/>
    <property type="match status" value="1"/>
</dbReference>
<evidence type="ECO:0000256" key="3">
    <source>
        <dbReference type="ARBA" id="ARBA00022827"/>
    </source>
</evidence>
<keyword evidence="4" id="KW-0560">Oxidoreductase</keyword>
<dbReference type="InterPro" id="IPR050493">
    <property type="entry name" value="FAD-dep_Monooxygenase_BioMet"/>
</dbReference>
<evidence type="ECO:0000256" key="4">
    <source>
        <dbReference type="ARBA" id="ARBA00023002"/>
    </source>
</evidence>
<evidence type="ECO:0000313" key="7">
    <source>
        <dbReference type="EMBL" id="RKE93991.1"/>
    </source>
</evidence>
<sequence>MGKATVSNAIVIGAGIGGLAVATALARQGIAVTVIEQAAEIREVGAGLQVSPNGLAVLRALGLVQRLLQRGAVRGQAVVMQAHDRAGDVARLDLTQLREDQKYYFVHRADLIEVLRQAALEANVSFDMGCTVERVTAGEVPQLTLTDGSTRRAELVVGADGIHSQARIALNGADDAAFTGQVAWRAMVPNTFDHADVAMVTMGPGRHLVSYPLRGGSMVNLVAVEERRAWAGEGWMLADDPAHLRAAFQGFGGMAGEMIAAVESTTLWGLHRHPVAAVWQAGGVVLLGDAAHPTLPFLAQGANMALEDAWVLADYVAQGGRAGLAGYQAVRVPRVSRVIKAAQGNAWRYHLRPGPVRFAAHNVLRLGSRFAPGRMLGAFDWLYGVDVTSRASR</sequence>
<dbReference type="Pfam" id="PF01494">
    <property type="entry name" value="FAD_binding_3"/>
    <property type="match status" value="1"/>
</dbReference>
<evidence type="ECO:0000256" key="1">
    <source>
        <dbReference type="ARBA" id="ARBA00001974"/>
    </source>
</evidence>
<dbReference type="InterPro" id="IPR002938">
    <property type="entry name" value="FAD-bd"/>
</dbReference>
<dbReference type="OrthoDB" id="4230779at2"/>
<dbReference type="Proteomes" id="UP000284407">
    <property type="component" value="Unassembled WGS sequence"/>
</dbReference>
<dbReference type="GO" id="GO:0004497">
    <property type="term" value="F:monooxygenase activity"/>
    <property type="evidence" value="ECO:0007669"/>
    <property type="project" value="UniProtKB-KW"/>
</dbReference>
<dbReference type="AlphaFoldDB" id="A0A420DIE4"/>
<organism evidence="7 8">
    <name type="scientific">Sulfitobacter guttiformis</name>
    <dbReference type="NCBI Taxonomy" id="74349"/>
    <lineage>
        <taxon>Bacteria</taxon>
        <taxon>Pseudomonadati</taxon>
        <taxon>Pseudomonadota</taxon>
        <taxon>Alphaproteobacteria</taxon>
        <taxon>Rhodobacterales</taxon>
        <taxon>Roseobacteraceae</taxon>
        <taxon>Sulfitobacter</taxon>
    </lineage>
</organism>
<keyword evidence="3" id="KW-0274">FAD</keyword>
<evidence type="ECO:0000313" key="8">
    <source>
        <dbReference type="Proteomes" id="UP000284407"/>
    </source>
</evidence>
<dbReference type="RefSeq" id="WP_025061972.1">
    <property type="nucleotide sequence ID" value="NZ_RAQK01000002.1"/>
</dbReference>
<gene>
    <name evidence="7" type="ORF">C8N30_3096</name>
</gene>
<evidence type="ECO:0000256" key="5">
    <source>
        <dbReference type="ARBA" id="ARBA00023033"/>
    </source>
</evidence>
<dbReference type="STRING" id="1443111.Z949_1411"/>
<evidence type="ECO:0000256" key="2">
    <source>
        <dbReference type="ARBA" id="ARBA00022630"/>
    </source>
</evidence>
<comment type="cofactor">
    <cofactor evidence="1">
        <name>FAD</name>
        <dbReference type="ChEBI" id="CHEBI:57692"/>
    </cofactor>
</comment>
<evidence type="ECO:0000259" key="6">
    <source>
        <dbReference type="Pfam" id="PF01494"/>
    </source>
</evidence>
<accession>A0A420DIE4</accession>
<keyword evidence="8" id="KW-1185">Reference proteome</keyword>
<dbReference type="SUPFAM" id="SSF51905">
    <property type="entry name" value="FAD/NAD(P)-binding domain"/>
    <property type="match status" value="1"/>
</dbReference>
<reference evidence="7 8" key="1">
    <citation type="submission" date="2018-09" db="EMBL/GenBank/DDBJ databases">
        <title>Genomic Encyclopedia of Archaeal and Bacterial Type Strains, Phase II (KMG-II): from individual species to whole genera.</title>
        <authorList>
            <person name="Goeker M."/>
        </authorList>
    </citation>
    <scope>NUCLEOTIDE SEQUENCE [LARGE SCALE GENOMIC DNA]</scope>
    <source>
        <strain evidence="7 8">DSM 11458</strain>
    </source>
</reference>
<protein>
    <submittedName>
        <fullName evidence="7">Salicylate hydroxylase</fullName>
    </submittedName>
</protein>
<comment type="caution">
    <text evidence="7">The sequence shown here is derived from an EMBL/GenBank/DDBJ whole genome shotgun (WGS) entry which is preliminary data.</text>
</comment>
<dbReference type="PANTHER" id="PTHR13789">
    <property type="entry name" value="MONOOXYGENASE"/>
    <property type="match status" value="1"/>
</dbReference>
<dbReference type="InterPro" id="IPR036188">
    <property type="entry name" value="FAD/NAD-bd_sf"/>
</dbReference>